<dbReference type="InterPro" id="IPR007848">
    <property type="entry name" value="Small_mtfrase_dom"/>
</dbReference>
<comment type="similarity">
    <text evidence="1">Belongs to the methyltransferase superfamily. PrmA family.</text>
</comment>
<evidence type="ECO:0000256" key="2">
    <source>
        <dbReference type="ARBA" id="ARBA00041374"/>
    </source>
</evidence>
<dbReference type="Gene3D" id="3.40.50.150">
    <property type="entry name" value="Vaccinia Virus protein VP39"/>
    <property type="match status" value="1"/>
</dbReference>
<evidence type="ECO:0000259" key="3">
    <source>
        <dbReference type="Pfam" id="PF05175"/>
    </source>
</evidence>
<feature type="domain" description="Methyltransferase small" evidence="3">
    <location>
        <begin position="50"/>
        <end position="130"/>
    </location>
</feature>
<dbReference type="EMBL" id="JASNVW010000009">
    <property type="protein sequence ID" value="MDK6029497.1"/>
    <property type="molecule type" value="Genomic_DNA"/>
</dbReference>
<reference evidence="4 5" key="1">
    <citation type="submission" date="2023-05" db="EMBL/GenBank/DDBJ databases">
        <title>A new hyperthermophilic archaea 'Ignisphaera cupida' sp. nov. and description of the family 'Ignisphaeraceae' fam. nov.</title>
        <authorList>
            <person name="Podosokorskaya O.A."/>
            <person name="Elcheninov A.G."/>
            <person name="Klukina A."/>
            <person name="Merkel A.Y."/>
        </authorList>
    </citation>
    <scope>NUCLEOTIDE SEQUENCE [LARGE SCALE GENOMIC DNA]</scope>
    <source>
        <strain evidence="4 5">4213-co</strain>
    </source>
</reference>
<dbReference type="PROSITE" id="PS00092">
    <property type="entry name" value="N6_MTASE"/>
    <property type="match status" value="1"/>
</dbReference>
<dbReference type="GO" id="GO:0008757">
    <property type="term" value="F:S-adenosylmethionine-dependent methyltransferase activity"/>
    <property type="evidence" value="ECO:0007669"/>
    <property type="project" value="UniProtKB-ARBA"/>
</dbReference>
<dbReference type="Pfam" id="PF05175">
    <property type="entry name" value="MTS"/>
    <property type="match status" value="1"/>
</dbReference>
<dbReference type="PANTHER" id="PTHR23290">
    <property type="entry name" value="RRNA N6-ADENOSINE-METHYLTRANSFERASE METTL5"/>
    <property type="match status" value="1"/>
</dbReference>
<dbReference type="InterPro" id="IPR002052">
    <property type="entry name" value="DNA_methylase_N6_adenine_CS"/>
</dbReference>
<evidence type="ECO:0000313" key="4">
    <source>
        <dbReference type="EMBL" id="MDK6029497.1"/>
    </source>
</evidence>
<name>A0ABD4Z815_9CREN</name>
<dbReference type="PANTHER" id="PTHR23290:SF0">
    <property type="entry name" value="RRNA N6-ADENOSINE-METHYLTRANSFERASE METTL5"/>
    <property type="match status" value="1"/>
</dbReference>
<dbReference type="SUPFAM" id="SSF53335">
    <property type="entry name" value="S-adenosyl-L-methionine-dependent methyltransferases"/>
    <property type="match status" value="1"/>
</dbReference>
<organism evidence="4 5">
    <name type="scientific">Ignisphaera cupida</name>
    <dbReference type="NCBI Taxonomy" id="3050454"/>
    <lineage>
        <taxon>Archaea</taxon>
        <taxon>Thermoproteota</taxon>
        <taxon>Thermoprotei</taxon>
        <taxon>Desulfurococcales</taxon>
        <taxon>Desulfurococcaceae</taxon>
        <taxon>Ignisphaera</taxon>
    </lineage>
</organism>
<evidence type="ECO:0000256" key="1">
    <source>
        <dbReference type="ARBA" id="ARBA00009741"/>
    </source>
</evidence>
<proteinExistence type="inferred from homology"/>
<dbReference type="RefSeq" id="WP_285274484.1">
    <property type="nucleotide sequence ID" value="NZ_JASNVW010000009.1"/>
</dbReference>
<dbReference type="InterPro" id="IPR051720">
    <property type="entry name" value="rRNA_MeTrfase/Polyamine_Synth"/>
</dbReference>
<dbReference type="CDD" id="cd02440">
    <property type="entry name" value="AdoMet_MTases"/>
    <property type="match status" value="1"/>
</dbReference>
<sequence length="209" mass="23903">MIIKNKKELEVLLSNVPRFPKPKQFLEQYVCDSRIASEVMWHAYISGDIKDKIVADFGCGTGLFAYAAYLLGSREVMCIDIDCEALSTAKSFLDSKNAFNINYLCSDVELLNLRGVDTVVMNPPFGVYKRGIDMVFLESALKIKPAAIYTIHKYSHKLLNIVENKLKLYGDAFKMLPLFLDMMIIHATYVHHRRNVYRFPIVALKIVRV</sequence>
<dbReference type="InterPro" id="IPR029063">
    <property type="entry name" value="SAM-dependent_MTases_sf"/>
</dbReference>
<accession>A0ABD4Z815</accession>
<comment type="caution">
    <text evidence="4">The sequence shown here is derived from an EMBL/GenBank/DDBJ whole genome shotgun (WGS) entry which is preliminary data.</text>
</comment>
<keyword evidence="5" id="KW-1185">Reference proteome</keyword>
<protein>
    <recommendedName>
        <fullName evidence="2">Methyltransferase-like protein 5</fullName>
    </recommendedName>
</protein>
<dbReference type="AlphaFoldDB" id="A0ABD4Z815"/>
<gene>
    <name evidence="4" type="ORF">QPL79_08985</name>
</gene>
<dbReference type="Proteomes" id="UP001529235">
    <property type="component" value="Unassembled WGS sequence"/>
</dbReference>
<evidence type="ECO:0000313" key="5">
    <source>
        <dbReference type="Proteomes" id="UP001529235"/>
    </source>
</evidence>